<comment type="caution">
    <text evidence="4">The sequence shown here is derived from an EMBL/GenBank/DDBJ whole genome shotgun (WGS) entry which is preliminary data.</text>
</comment>
<keyword evidence="1 2" id="KW-0732">Signal</keyword>
<keyword evidence="5" id="KW-1185">Reference proteome</keyword>
<proteinExistence type="predicted"/>
<gene>
    <name evidence="4" type="ORF">GCM10025791_46050</name>
</gene>
<name>A0AAV3UAF7_9ALTE</name>
<evidence type="ECO:0000313" key="5">
    <source>
        <dbReference type="Proteomes" id="UP001409585"/>
    </source>
</evidence>
<sequence length="188" mass="19691">MAVKPLFSVVLCAGLALAINSAHAGSDSGVYIGGAIASASIDYSDSDPNLDDVNFEDDDTGYKVYAGYNFGLLPLIDVAVEFSYLDLGTLEDSFANSPVKLDTTALSAAALGGLNFGPLGLFGKVGVVNWDTDVEAFEFDDSASGTDPYYGVGAKIQLASLAVRAEYEVFELDDADIDYFSLGASITF</sequence>
<evidence type="ECO:0000313" key="4">
    <source>
        <dbReference type="EMBL" id="GAA4959722.1"/>
    </source>
</evidence>
<reference evidence="5" key="1">
    <citation type="journal article" date="2019" name="Int. J. Syst. Evol. Microbiol.">
        <title>The Global Catalogue of Microorganisms (GCM) 10K type strain sequencing project: providing services to taxonomists for standard genome sequencing and annotation.</title>
        <authorList>
            <consortium name="The Broad Institute Genomics Platform"/>
            <consortium name="The Broad Institute Genome Sequencing Center for Infectious Disease"/>
            <person name="Wu L."/>
            <person name="Ma J."/>
        </authorList>
    </citation>
    <scope>NUCLEOTIDE SEQUENCE [LARGE SCALE GENOMIC DNA]</scope>
    <source>
        <strain evidence="5">JCM 19134</strain>
    </source>
</reference>
<dbReference type="InterPro" id="IPR011250">
    <property type="entry name" value="OMP/PagP_B-barrel"/>
</dbReference>
<dbReference type="Pfam" id="PF13505">
    <property type="entry name" value="OMP_b-brl"/>
    <property type="match status" value="1"/>
</dbReference>
<evidence type="ECO:0000256" key="2">
    <source>
        <dbReference type="SAM" id="SignalP"/>
    </source>
</evidence>
<organism evidence="4 5">
    <name type="scientific">Halioxenophilus aromaticivorans</name>
    <dbReference type="NCBI Taxonomy" id="1306992"/>
    <lineage>
        <taxon>Bacteria</taxon>
        <taxon>Pseudomonadati</taxon>
        <taxon>Pseudomonadota</taxon>
        <taxon>Gammaproteobacteria</taxon>
        <taxon>Alteromonadales</taxon>
        <taxon>Alteromonadaceae</taxon>
        <taxon>Halioxenophilus</taxon>
    </lineage>
</organism>
<feature type="signal peptide" evidence="2">
    <location>
        <begin position="1"/>
        <end position="24"/>
    </location>
</feature>
<accession>A0AAV3UAF7</accession>
<dbReference type="AlphaFoldDB" id="A0AAV3UAF7"/>
<dbReference type="Proteomes" id="UP001409585">
    <property type="component" value="Unassembled WGS sequence"/>
</dbReference>
<dbReference type="EMBL" id="BAABLX010000078">
    <property type="protein sequence ID" value="GAA4959722.1"/>
    <property type="molecule type" value="Genomic_DNA"/>
</dbReference>
<dbReference type="SUPFAM" id="SSF56925">
    <property type="entry name" value="OMPA-like"/>
    <property type="match status" value="1"/>
</dbReference>
<feature type="chain" id="PRO_5043584887" description="Outer membrane protein beta-barrel domain-containing protein" evidence="2">
    <location>
        <begin position="25"/>
        <end position="188"/>
    </location>
</feature>
<protein>
    <recommendedName>
        <fullName evidence="3">Outer membrane protein beta-barrel domain-containing protein</fullName>
    </recommendedName>
</protein>
<evidence type="ECO:0000259" key="3">
    <source>
        <dbReference type="Pfam" id="PF13505"/>
    </source>
</evidence>
<dbReference type="InterPro" id="IPR027385">
    <property type="entry name" value="Beta-barrel_OMP"/>
</dbReference>
<evidence type="ECO:0000256" key="1">
    <source>
        <dbReference type="ARBA" id="ARBA00022729"/>
    </source>
</evidence>
<feature type="domain" description="Outer membrane protein beta-barrel" evidence="3">
    <location>
        <begin position="11"/>
        <end position="188"/>
    </location>
</feature>
<dbReference type="Gene3D" id="2.40.160.20">
    <property type="match status" value="1"/>
</dbReference>
<dbReference type="RefSeq" id="WP_345427733.1">
    <property type="nucleotide sequence ID" value="NZ_AP031496.1"/>
</dbReference>